<feature type="non-terminal residue" evidence="2">
    <location>
        <position position="96"/>
    </location>
</feature>
<proteinExistence type="predicted"/>
<dbReference type="Proteomes" id="UP001529510">
    <property type="component" value="Unassembled WGS sequence"/>
</dbReference>
<reference evidence="2 3" key="1">
    <citation type="submission" date="2024-05" db="EMBL/GenBank/DDBJ databases">
        <title>Genome sequencing and assembly of Indian major carp, Cirrhinus mrigala (Hamilton, 1822).</title>
        <authorList>
            <person name="Mohindra V."/>
            <person name="Chowdhury L.M."/>
            <person name="Lal K."/>
            <person name="Jena J.K."/>
        </authorList>
    </citation>
    <scope>NUCLEOTIDE SEQUENCE [LARGE SCALE GENOMIC DNA]</scope>
    <source>
        <strain evidence="2">CM1030</strain>
        <tissue evidence="2">Blood</tissue>
    </source>
</reference>
<feature type="region of interest" description="Disordered" evidence="1">
    <location>
        <begin position="64"/>
        <end position="96"/>
    </location>
</feature>
<keyword evidence="3" id="KW-1185">Reference proteome</keyword>
<sequence length="96" mass="10424">TASSARIKAEAERAALVARVASLKGSHALEEQEQQLRRKREQLDLEAELAASTAKLAVLEAFERKSSSHGSVGVMNSHSEKKRKKRKSGNGLNPMA</sequence>
<dbReference type="EMBL" id="JAMKFB020000713">
    <property type="protein sequence ID" value="KAL0148095.1"/>
    <property type="molecule type" value="Genomic_DNA"/>
</dbReference>
<evidence type="ECO:0000313" key="2">
    <source>
        <dbReference type="EMBL" id="KAL0148095.1"/>
    </source>
</evidence>
<evidence type="ECO:0000256" key="1">
    <source>
        <dbReference type="SAM" id="MobiDB-lite"/>
    </source>
</evidence>
<organism evidence="2 3">
    <name type="scientific">Cirrhinus mrigala</name>
    <name type="common">Mrigala</name>
    <dbReference type="NCBI Taxonomy" id="683832"/>
    <lineage>
        <taxon>Eukaryota</taxon>
        <taxon>Metazoa</taxon>
        <taxon>Chordata</taxon>
        <taxon>Craniata</taxon>
        <taxon>Vertebrata</taxon>
        <taxon>Euteleostomi</taxon>
        <taxon>Actinopterygii</taxon>
        <taxon>Neopterygii</taxon>
        <taxon>Teleostei</taxon>
        <taxon>Ostariophysi</taxon>
        <taxon>Cypriniformes</taxon>
        <taxon>Cyprinidae</taxon>
        <taxon>Labeoninae</taxon>
        <taxon>Labeonini</taxon>
        <taxon>Cirrhinus</taxon>
    </lineage>
</organism>
<protein>
    <submittedName>
        <fullName evidence="2">Uncharacterized protein</fullName>
    </submittedName>
</protein>
<evidence type="ECO:0000313" key="3">
    <source>
        <dbReference type="Proteomes" id="UP001529510"/>
    </source>
</evidence>
<feature type="non-terminal residue" evidence="2">
    <location>
        <position position="1"/>
    </location>
</feature>
<gene>
    <name evidence="2" type="ORF">M9458_056635</name>
</gene>
<dbReference type="AlphaFoldDB" id="A0ABD0MGN6"/>
<name>A0ABD0MGN6_CIRMR</name>
<comment type="caution">
    <text evidence="2">The sequence shown here is derived from an EMBL/GenBank/DDBJ whole genome shotgun (WGS) entry which is preliminary data.</text>
</comment>
<accession>A0ABD0MGN6</accession>
<feature type="compositionally biased region" description="Polar residues" evidence="1">
    <location>
        <begin position="68"/>
        <end position="77"/>
    </location>
</feature>